<dbReference type="AlphaFoldDB" id="A0A437LZU1"/>
<gene>
    <name evidence="6" type="ORF">EOD43_15570</name>
</gene>
<dbReference type="OrthoDB" id="9773738at2"/>
<dbReference type="GO" id="GO:0016787">
    <property type="term" value="F:hydrolase activity"/>
    <property type="evidence" value="ECO:0007669"/>
    <property type="project" value="UniProtKB-KW"/>
</dbReference>
<protein>
    <submittedName>
        <fullName evidence="6">MBL fold metallo-hydrolase</fullName>
    </submittedName>
</protein>
<dbReference type="SUPFAM" id="SSF56281">
    <property type="entry name" value="Metallo-hydrolase/oxidoreductase"/>
    <property type="match status" value="1"/>
</dbReference>
<dbReference type="Pfam" id="PF00753">
    <property type="entry name" value="Lactamase_B"/>
    <property type="match status" value="1"/>
</dbReference>
<evidence type="ECO:0000259" key="5">
    <source>
        <dbReference type="SMART" id="SM00849"/>
    </source>
</evidence>
<dbReference type="InterPro" id="IPR001279">
    <property type="entry name" value="Metallo-B-lactamas"/>
</dbReference>
<evidence type="ECO:0000313" key="6">
    <source>
        <dbReference type="EMBL" id="RVT90951.1"/>
    </source>
</evidence>
<accession>A0A437LZU1</accession>
<dbReference type="Proteomes" id="UP000282971">
    <property type="component" value="Unassembled WGS sequence"/>
</dbReference>
<dbReference type="EMBL" id="SACN01000002">
    <property type="protein sequence ID" value="RVT90951.1"/>
    <property type="molecule type" value="Genomic_DNA"/>
</dbReference>
<dbReference type="CDD" id="cd16277">
    <property type="entry name" value="metallo-hydrolase-like_MBL-fold"/>
    <property type="match status" value="1"/>
</dbReference>
<evidence type="ECO:0000256" key="2">
    <source>
        <dbReference type="ARBA" id="ARBA00022723"/>
    </source>
</evidence>
<evidence type="ECO:0000313" key="7">
    <source>
        <dbReference type="Proteomes" id="UP000282971"/>
    </source>
</evidence>
<dbReference type="Gene3D" id="3.60.15.10">
    <property type="entry name" value="Ribonuclease Z/Hydroxyacylglutathione hydrolase-like"/>
    <property type="match status" value="1"/>
</dbReference>
<sequence>MTARRWAIGQATVTAIIDEPCFEIELSRIFPGADPARFADEHWLDPDHLDRARAMVRMGMQSWLIRTGRLNILIDSCIGAHKDRAAHPAWHMRDTNSLMDGLRAEGLGPADIDLVFCTHLHADHVGWNTELRDGHWVPTFPNARYAMSAIDYDDMAQRDAASATPVNFGAFRDSILPVVATNQAMFVSGGDELAQGISILSLAGHSIDHLGVEVRGGGKAGLFCGDAIHSPIQLIEPALQSAFCTLPEAAAVTRLAMLERVAEHGHMLFPAHFRGAGMARLARKGASFRPIED</sequence>
<organism evidence="6 7">
    <name type="scientific">Sphingomonas crocodyli</name>
    <dbReference type="NCBI Taxonomy" id="1979270"/>
    <lineage>
        <taxon>Bacteria</taxon>
        <taxon>Pseudomonadati</taxon>
        <taxon>Pseudomonadota</taxon>
        <taxon>Alphaproteobacteria</taxon>
        <taxon>Sphingomonadales</taxon>
        <taxon>Sphingomonadaceae</taxon>
        <taxon>Sphingomonas</taxon>
    </lineage>
</organism>
<reference evidence="6 7" key="1">
    <citation type="submission" date="2019-01" db="EMBL/GenBank/DDBJ databases">
        <authorList>
            <person name="Chen W.-M."/>
        </authorList>
    </citation>
    <scope>NUCLEOTIDE SEQUENCE [LARGE SCALE GENOMIC DNA]</scope>
    <source>
        <strain evidence="6 7">CCP-7</strain>
    </source>
</reference>
<keyword evidence="4" id="KW-0862">Zinc</keyword>
<comment type="caution">
    <text evidence="6">The sequence shown here is derived from an EMBL/GenBank/DDBJ whole genome shotgun (WGS) entry which is preliminary data.</text>
</comment>
<comment type="similarity">
    <text evidence="1">Belongs to the metallo-beta-lactamase superfamily.</text>
</comment>
<keyword evidence="3 6" id="KW-0378">Hydrolase</keyword>
<keyword evidence="2" id="KW-0479">Metal-binding</keyword>
<dbReference type="PANTHER" id="PTHR42978">
    <property type="entry name" value="QUORUM-QUENCHING LACTONASE YTNP-RELATED-RELATED"/>
    <property type="match status" value="1"/>
</dbReference>
<keyword evidence="7" id="KW-1185">Reference proteome</keyword>
<feature type="domain" description="Metallo-beta-lactamase" evidence="5">
    <location>
        <begin position="59"/>
        <end position="266"/>
    </location>
</feature>
<evidence type="ECO:0000256" key="3">
    <source>
        <dbReference type="ARBA" id="ARBA00022801"/>
    </source>
</evidence>
<evidence type="ECO:0000256" key="4">
    <source>
        <dbReference type="ARBA" id="ARBA00022833"/>
    </source>
</evidence>
<dbReference type="InterPro" id="IPR051013">
    <property type="entry name" value="MBL_superfamily_lactonases"/>
</dbReference>
<dbReference type="InterPro" id="IPR036866">
    <property type="entry name" value="RibonucZ/Hydroxyglut_hydro"/>
</dbReference>
<dbReference type="GO" id="GO:0046872">
    <property type="term" value="F:metal ion binding"/>
    <property type="evidence" value="ECO:0007669"/>
    <property type="project" value="UniProtKB-KW"/>
</dbReference>
<evidence type="ECO:0000256" key="1">
    <source>
        <dbReference type="ARBA" id="ARBA00007749"/>
    </source>
</evidence>
<proteinExistence type="inferred from homology"/>
<dbReference type="PANTHER" id="PTHR42978:SF6">
    <property type="entry name" value="QUORUM-QUENCHING LACTONASE YTNP-RELATED"/>
    <property type="match status" value="1"/>
</dbReference>
<dbReference type="SMART" id="SM00849">
    <property type="entry name" value="Lactamase_B"/>
    <property type="match status" value="1"/>
</dbReference>
<name>A0A437LZU1_9SPHN</name>
<dbReference type="RefSeq" id="WP_127744966.1">
    <property type="nucleotide sequence ID" value="NZ_SACN01000002.1"/>
</dbReference>